<comment type="caution">
    <text evidence="5">The sequence shown here is derived from an EMBL/GenBank/DDBJ whole genome shotgun (WGS) entry which is preliminary data.</text>
</comment>
<evidence type="ECO:0000256" key="1">
    <source>
        <dbReference type="ARBA" id="ARBA00022679"/>
    </source>
</evidence>
<keyword evidence="2" id="KW-0012">Acyltransferase</keyword>
<evidence type="ECO:0000259" key="4">
    <source>
        <dbReference type="PROSITE" id="PS51186"/>
    </source>
</evidence>
<evidence type="ECO:0000313" key="5">
    <source>
        <dbReference type="EMBL" id="PSK33959.1"/>
    </source>
</evidence>
<evidence type="ECO:0000256" key="2">
    <source>
        <dbReference type="ARBA" id="ARBA00023315"/>
    </source>
</evidence>
<name>A0A2P7YDA6_9PEZI</name>
<dbReference type="PROSITE" id="PS51186">
    <property type="entry name" value="GNAT"/>
    <property type="match status" value="1"/>
</dbReference>
<dbReference type="EMBL" id="NHZQ01000447">
    <property type="protein sequence ID" value="PSK33959.1"/>
    <property type="molecule type" value="Genomic_DNA"/>
</dbReference>
<protein>
    <submittedName>
        <fullName evidence="5">Histone acetyltransferase Tip60</fullName>
    </submittedName>
</protein>
<feature type="domain" description="N-acetyltransferase" evidence="4">
    <location>
        <begin position="149"/>
        <end position="294"/>
    </location>
</feature>
<dbReference type="AlphaFoldDB" id="A0A2P7YDA6"/>
<dbReference type="InterPro" id="IPR000182">
    <property type="entry name" value="GNAT_dom"/>
</dbReference>
<dbReference type="InterPro" id="IPR016181">
    <property type="entry name" value="Acyl_CoA_acyltransferase"/>
</dbReference>
<keyword evidence="1 5" id="KW-0808">Transferase</keyword>
<dbReference type="InterPro" id="IPR051635">
    <property type="entry name" value="SNAT-like"/>
</dbReference>
<gene>
    <name evidence="5" type="ORF">B9Z65_8285</name>
</gene>
<dbReference type="Gene3D" id="3.40.630.30">
    <property type="match status" value="1"/>
</dbReference>
<sequence>MPRNLQDEKDSGWHNIANLEKSSDEVETTYENAPMASHRSASPQQYDLSSNSRGSAVKPYVQALTFLDLDSCVKLEEVTFPPEERCSREKFHYRFAKCSELSLGLFTSADTTIATASTSQPTTANPGSAETAATAVPVYSGTPERKSILLGHVIATKTTNLYVRDEDMELPPKWREEHQRGIDSPSTVTPAGTPKLGASSDSKGSALPGHKEEGRTICIHSLAVLPDFQGKGLGRLLMRSYIQRMESSGVADRIAIIAHDQLVPFYESMGFESRGKSPVVFGGGNWVDMVLDLRNHDL</sequence>
<feature type="compositionally biased region" description="Basic and acidic residues" evidence="3">
    <location>
        <begin position="1"/>
        <end position="12"/>
    </location>
</feature>
<proteinExistence type="predicted"/>
<accession>A0A2P7YDA6</accession>
<dbReference type="PANTHER" id="PTHR10908">
    <property type="entry name" value="SEROTONIN N-ACETYLTRANSFERASE"/>
    <property type="match status" value="1"/>
</dbReference>
<keyword evidence="6" id="KW-1185">Reference proteome</keyword>
<dbReference type="Pfam" id="PF13673">
    <property type="entry name" value="Acetyltransf_10"/>
    <property type="match status" value="1"/>
</dbReference>
<organism evidence="5 6">
    <name type="scientific">Elsinoe australis</name>
    <dbReference type="NCBI Taxonomy" id="40998"/>
    <lineage>
        <taxon>Eukaryota</taxon>
        <taxon>Fungi</taxon>
        <taxon>Dikarya</taxon>
        <taxon>Ascomycota</taxon>
        <taxon>Pezizomycotina</taxon>
        <taxon>Dothideomycetes</taxon>
        <taxon>Dothideomycetidae</taxon>
        <taxon>Myriangiales</taxon>
        <taxon>Elsinoaceae</taxon>
        <taxon>Elsinoe</taxon>
    </lineage>
</organism>
<dbReference type="PANTHER" id="PTHR10908:SF0">
    <property type="entry name" value="SEROTONIN N-ACETYLTRANSFERASE"/>
    <property type="match status" value="1"/>
</dbReference>
<dbReference type="STRING" id="40998.A0A2P7YDA6"/>
<feature type="compositionally biased region" description="Polar residues" evidence="3">
    <location>
        <begin position="39"/>
        <end position="52"/>
    </location>
</feature>
<dbReference type="GO" id="GO:0004059">
    <property type="term" value="F:aralkylamine N-acetyltransferase activity"/>
    <property type="evidence" value="ECO:0007669"/>
    <property type="project" value="TreeGrafter"/>
</dbReference>
<dbReference type="OrthoDB" id="30840at2759"/>
<evidence type="ECO:0000256" key="3">
    <source>
        <dbReference type="SAM" id="MobiDB-lite"/>
    </source>
</evidence>
<dbReference type="CDD" id="cd04301">
    <property type="entry name" value="NAT_SF"/>
    <property type="match status" value="1"/>
</dbReference>
<dbReference type="GO" id="GO:0005737">
    <property type="term" value="C:cytoplasm"/>
    <property type="evidence" value="ECO:0007669"/>
    <property type="project" value="TreeGrafter"/>
</dbReference>
<feature type="region of interest" description="Disordered" evidence="3">
    <location>
        <begin position="173"/>
        <end position="210"/>
    </location>
</feature>
<evidence type="ECO:0000313" key="6">
    <source>
        <dbReference type="Proteomes" id="UP000243723"/>
    </source>
</evidence>
<reference evidence="5 6" key="1">
    <citation type="submission" date="2017-05" db="EMBL/GenBank/DDBJ databases">
        <title>Draft genome sequence of Elsinoe australis.</title>
        <authorList>
            <person name="Cheng Q."/>
        </authorList>
    </citation>
    <scope>NUCLEOTIDE SEQUENCE [LARGE SCALE GENOMIC DNA]</scope>
    <source>
        <strain evidence="5 6">NL1</strain>
    </source>
</reference>
<dbReference type="SUPFAM" id="SSF55729">
    <property type="entry name" value="Acyl-CoA N-acyltransferases (Nat)"/>
    <property type="match status" value="1"/>
</dbReference>
<dbReference type="Proteomes" id="UP000243723">
    <property type="component" value="Unassembled WGS sequence"/>
</dbReference>
<feature type="region of interest" description="Disordered" evidence="3">
    <location>
        <begin position="1"/>
        <end position="52"/>
    </location>
</feature>